<accession>A0AA39SAT3</accession>
<gene>
    <name evidence="1" type="ORF">LWI29_013345</name>
</gene>
<keyword evidence="2" id="KW-1185">Reference proteome</keyword>
<reference evidence="1" key="2">
    <citation type="submission" date="2023-06" db="EMBL/GenBank/DDBJ databases">
        <authorList>
            <person name="Swenson N.G."/>
            <person name="Wegrzyn J.L."/>
            <person name="Mcevoy S.L."/>
        </authorList>
    </citation>
    <scope>NUCLEOTIDE SEQUENCE</scope>
    <source>
        <strain evidence="1">NS2018</strain>
        <tissue evidence="1">Leaf</tissue>
    </source>
</reference>
<dbReference type="CDD" id="cd00084">
    <property type="entry name" value="HMG-box_SF"/>
    <property type="match status" value="1"/>
</dbReference>
<proteinExistence type="predicted"/>
<dbReference type="AlphaFoldDB" id="A0AA39SAT3"/>
<sequence>MEERRNFGVNVESNFPKKQGMDGEMNFVFNSTRERKGISEGIKVARGSVFVDMGHRRGTCSFAIEGILDGNGHESRNLTHVVVSYVSELFHSNKNSETHKNRVLGKVQPRFLDRNSCLLDGPFNAKEVHLTAFAIALTKGYRDLTKVRNDCLLLKGIKLFDAMHFPDFLLVCLRNLNSWDLDFLCIIFWKVWFYRNQLVHNSSRLDLGHVVSWARDFLAEWRLAQDGVRSKLMGNNMLGARVILKWKPPDLQMVNSIRKRRKITGHQTTREEGGTQSTMDLDLKLDRMAWINFHKQERQMTTAKGSKKSMKEVRDAWNTLSMDEKSKFKMAKEDIVDDKVTLEKAAHEDNKVPAFDTRCTPI</sequence>
<name>A0AA39SAT3_ACESA</name>
<dbReference type="Proteomes" id="UP001168877">
    <property type="component" value="Unassembled WGS sequence"/>
</dbReference>
<organism evidence="1 2">
    <name type="scientific">Acer saccharum</name>
    <name type="common">Sugar maple</name>
    <dbReference type="NCBI Taxonomy" id="4024"/>
    <lineage>
        <taxon>Eukaryota</taxon>
        <taxon>Viridiplantae</taxon>
        <taxon>Streptophyta</taxon>
        <taxon>Embryophyta</taxon>
        <taxon>Tracheophyta</taxon>
        <taxon>Spermatophyta</taxon>
        <taxon>Magnoliopsida</taxon>
        <taxon>eudicotyledons</taxon>
        <taxon>Gunneridae</taxon>
        <taxon>Pentapetalae</taxon>
        <taxon>rosids</taxon>
        <taxon>malvids</taxon>
        <taxon>Sapindales</taxon>
        <taxon>Sapindaceae</taxon>
        <taxon>Hippocastanoideae</taxon>
        <taxon>Acereae</taxon>
        <taxon>Acer</taxon>
    </lineage>
</organism>
<protein>
    <submittedName>
        <fullName evidence="1">Uncharacterized protein</fullName>
    </submittedName>
</protein>
<dbReference type="EMBL" id="JAUESC010000382">
    <property type="protein sequence ID" value="KAK0586850.1"/>
    <property type="molecule type" value="Genomic_DNA"/>
</dbReference>
<reference evidence="1" key="1">
    <citation type="journal article" date="2022" name="Plant J.">
        <title>Strategies of tolerance reflected in two North American maple genomes.</title>
        <authorList>
            <person name="McEvoy S.L."/>
            <person name="Sezen U.U."/>
            <person name="Trouern-Trend A."/>
            <person name="McMahon S.M."/>
            <person name="Schaberg P.G."/>
            <person name="Yang J."/>
            <person name="Wegrzyn J.L."/>
            <person name="Swenson N.G."/>
        </authorList>
    </citation>
    <scope>NUCLEOTIDE SEQUENCE</scope>
    <source>
        <strain evidence="1">NS2018</strain>
    </source>
</reference>
<evidence type="ECO:0000313" key="1">
    <source>
        <dbReference type="EMBL" id="KAK0586850.1"/>
    </source>
</evidence>
<evidence type="ECO:0000313" key="2">
    <source>
        <dbReference type="Proteomes" id="UP001168877"/>
    </source>
</evidence>
<comment type="caution">
    <text evidence="1">The sequence shown here is derived from an EMBL/GenBank/DDBJ whole genome shotgun (WGS) entry which is preliminary data.</text>
</comment>